<feature type="transmembrane region" description="Helical" evidence="8">
    <location>
        <begin position="12"/>
        <end position="34"/>
    </location>
</feature>
<dbReference type="PRINTS" id="PR00171">
    <property type="entry name" value="SUGRTRNSPORT"/>
</dbReference>
<dbReference type="InterPro" id="IPR036259">
    <property type="entry name" value="MFS_trans_sf"/>
</dbReference>
<keyword evidence="6 8" id="KW-0472">Membrane</keyword>
<reference evidence="11" key="1">
    <citation type="submission" date="2015-07" db="EMBL/GenBank/DDBJ databases">
        <authorList>
            <person name="Teixeira M.M."/>
            <person name="Souza R.C."/>
            <person name="Almeida L.G."/>
            <person name="Vicente V.A."/>
            <person name="de Hoog S."/>
            <person name="Bocca A.L."/>
            <person name="de Almeida S.R."/>
            <person name="Vasconcelos A.T."/>
            <person name="Felipe M.S."/>
        </authorList>
    </citation>
    <scope>NUCLEOTIDE SEQUENCE [LARGE SCALE GENOMIC DNA]</scope>
    <source>
        <strain evidence="11">KSF</strain>
    </source>
</reference>
<dbReference type="GO" id="GO:0016020">
    <property type="term" value="C:membrane"/>
    <property type="evidence" value="ECO:0007669"/>
    <property type="project" value="UniProtKB-SubCell"/>
</dbReference>
<dbReference type="PROSITE" id="PS50850">
    <property type="entry name" value="MFS"/>
    <property type="match status" value="1"/>
</dbReference>
<feature type="transmembrane region" description="Helical" evidence="8">
    <location>
        <begin position="466"/>
        <end position="484"/>
    </location>
</feature>
<dbReference type="VEuPathDB" id="FungiDB:CLCR_04621"/>
<evidence type="ECO:0000256" key="6">
    <source>
        <dbReference type="ARBA" id="ARBA00023136"/>
    </source>
</evidence>
<feature type="transmembrane region" description="Helical" evidence="8">
    <location>
        <begin position="285"/>
        <end position="307"/>
    </location>
</feature>
<keyword evidence="11" id="KW-1185">Reference proteome</keyword>
<dbReference type="PANTHER" id="PTHR48022">
    <property type="entry name" value="PLASTIDIC GLUCOSE TRANSPORTER 4"/>
    <property type="match status" value="1"/>
</dbReference>
<evidence type="ECO:0000256" key="1">
    <source>
        <dbReference type="ARBA" id="ARBA00004141"/>
    </source>
</evidence>
<feature type="transmembrane region" description="Helical" evidence="8">
    <location>
        <begin position="88"/>
        <end position="109"/>
    </location>
</feature>
<evidence type="ECO:0000256" key="4">
    <source>
        <dbReference type="ARBA" id="ARBA00022692"/>
    </source>
</evidence>
<dbReference type="InterPro" id="IPR005828">
    <property type="entry name" value="MFS_sugar_transport-like"/>
</dbReference>
<accession>A0A1C1CKC9</accession>
<feature type="transmembrane region" description="Helical" evidence="8">
    <location>
        <begin position="115"/>
        <end position="133"/>
    </location>
</feature>
<feature type="transmembrane region" description="Helical" evidence="8">
    <location>
        <begin position="319"/>
        <end position="343"/>
    </location>
</feature>
<feature type="compositionally biased region" description="Polar residues" evidence="7">
    <location>
        <begin position="572"/>
        <end position="583"/>
    </location>
</feature>
<dbReference type="GO" id="GO:0005351">
    <property type="term" value="F:carbohydrate:proton symporter activity"/>
    <property type="evidence" value="ECO:0007669"/>
    <property type="project" value="TreeGrafter"/>
</dbReference>
<comment type="subcellular location">
    <subcellularLocation>
        <location evidence="1">Membrane</location>
        <topology evidence="1">Multi-pass membrane protein</topology>
    </subcellularLocation>
</comment>
<dbReference type="InterPro" id="IPR050360">
    <property type="entry name" value="MFS_Sugar_Transporters"/>
</dbReference>
<dbReference type="Gene3D" id="1.20.1250.20">
    <property type="entry name" value="MFS general substrate transporter like domains"/>
    <property type="match status" value="2"/>
</dbReference>
<keyword evidence="4 8" id="KW-0812">Transmembrane</keyword>
<feature type="transmembrane region" description="Helical" evidence="8">
    <location>
        <begin position="350"/>
        <end position="374"/>
    </location>
</feature>
<feature type="domain" description="Major facilitator superfamily (MFS) profile" evidence="9">
    <location>
        <begin position="12"/>
        <end position="519"/>
    </location>
</feature>
<dbReference type="Pfam" id="PF00083">
    <property type="entry name" value="Sugar_tr"/>
    <property type="match status" value="3"/>
</dbReference>
<proteinExistence type="inferred from homology"/>
<organism evidence="10 11">
    <name type="scientific">Cladophialophora carrionii</name>
    <dbReference type="NCBI Taxonomy" id="86049"/>
    <lineage>
        <taxon>Eukaryota</taxon>
        <taxon>Fungi</taxon>
        <taxon>Dikarya</taxon>
        <taxon>Ascomycota</taxon>
        <taxon>Pezizomycotina</taxon>
        <taxon>Eurotiomycetes</taxon>
        <taxon>Chaetothyriomycetidae</taxon>
        <taxon>Chaetothyriales</taxon>
        <taxon>Herpotrichiellaceae</taxon>
        <taxon>Cladophialophora</taxon>
    </lineage>
</organism>
<dbReference type="InterPro" id="IPR020846">
    <property type="entry name" value="MFS_dom"/>
</dbReference>
<sequence>MARTYTWYNLRIILVLTLGSLTFGYGFSVISNTIGQPGFIQKFNLQANSDYTNAITGTINGLYCAGALFGALHVGWMCEARGRKETMYLASAVNVVGGALETGSVNIAMFLVSRFIAGWGIGMMVTLIPLYQAEICACSPLASFALPADTASSASECSWLLGGPARHVDCYGLCYRWLDRSGDILFFELVLPVAFPDCPVNPPAFGIGLVCPVDSRISPLVDRRDEAWQIVKRLHGGDAEDEASLQYAREEFYQMTQQVQVDTAAWREGGGWGGMLKNKSYQKRFWMGFFIQYAAQSTGAQVIYVYIVSLYQNLGLTGGVPLILGAAYVTVATISNFVGALLLDRVGRKPLLLAGLIGCMLSVCLETAMIAQYAGTTNHAGLSMGVFFSFCFITFYGGGIDVVGYVYCCKYNFRFFFLHLPCMLRVLANRYAVEQSGRRGAPDRTVHPAGACQVPEIFPTTIRSQGVAWSLAGTFLSTLVYVEAAPTALANIKWKYYIIFVCLTFGNILIFYFWCPETKGKSLEEINALFGDEVVVHFADATEKQRHELTAKVLAEEEKGDLVSTSRHAESPNVSAVTAQPKV</sequence>
<dbReference type="InterPro" id="IPR003663">
    <property type="entry name" value="Sugar/inositol_transpt"/>
</dbReference>
<dbReference type="AlphaFoldDB" id="A0A1C1CKC9"/>
<dbReference type="Proteomes" id="UP000094526">
    <property type="component" value="Unassembled WGS sequence"/>
</dbReference>
<protein>
    <submittedName>
        <fullName evidence="10">Major facilitator superfamily protein</fullName>
    </submittedName>
</protein>
<evidence type="ECO:0000256" key="2">
    <source>
        <dbReference type="ARBA" id="ARBA00010992"/>
    </source>
</evidence>
<dbReference type="OrthoDB" id="6612291at2759"/>
<evidence type="ECO:0000259" key="9">
    <source>
        <dbReference type="PROSITE" id="PS50850"/>
    </source>
</evidence>
<dbReference type="SUPFAM" id="SSF103473">
    <property type="entry name" value="MFS general substrate transporter"/>
    <property type="match status" value="2"/>
</dbReference>
<dbReference type="PANTHER" id="PTHR48022:SF11">
    <property type="entry name" value="MONOSACCHARIDE TRANSPORTER (HXT8), PUTATIVE (AFU_ORTHOLOGUE AFUA_2G08120)-RELATED"/>
    <property type="match status" value="1"/>
</dbReference>
<dbReference type="PROSITE" id="PS00216">
    <property type="entry name" value="SUGAR_TRANSPORT_1"/>
    <property type="match status" value="1"/>
</dbReference>
<evidence type="ECO:0000313" key="10">
    <source>
        <dbReference type="EMBL" id="OCT48974.1"/>
    </source>
</evidence>
<evidence type="ECO:0000256" key="5">
    <source>
        <dbReference type="ARBA" id="ARBA00022989"/>
    </source>
</evidence>
<dbReference type="VEuPathDB" id="FungiDB:G647_02936"/>
<feature type="transmembrane region" description="Helical" evidence="8">
    <location>
        <begin position="54"/>
        <end position="76"/>
    </location>
</feature>
<evidence type="ECO:0000256" key="8">
    <source>
        <dbReference type="SAM" id="Phobius"/>
    </source>
</evidence>
<evidence type="ECO:0000256" key="3">
    <source>
        <dbReference type="ARBA" id="ARBA00022448"/>
    </source>
</evidence>
<evidence type="ECO:0000256" key="7">
    <source>
        <dbReference type="SAM" id="MobiDB-lite"/>
    </source>
</evidence>
<feature type="transmembrane region" description="Helical" evidence="8">
    <location>
        <begin position="496"/>
        <end position="514"/>
    </location>
</feature>
<comment type="similarity">
    <text evidence="2">Belongs to the major facilitator superfamily. Sugar transporter (TC 2.A.1.1) family.</text>
</comment>
<dbReference type="InterPro" id="IPR005829">
    <property type="entry name" value="Sugar_transporter_CS"/>
</dbReference>
<gene>
    <name evidence="10" type="ORF">CLCR_04621</name>
</gene>
<dbReference type="EMBL" id="LGRB01000011">
    <property type="protein sequence ID" value="OCT48974.1"/>
    <property type="molecule type" value="Genomic_DNA"/>
</dbReference>
<feature type="region of interest" description="Disordered" evidence="7">
    <location>
        <begin position="558"/>
        <end position="583"/>
    </location>
</feature>
<keyword evidence="5 8" id="KW-1133">Transmembrane helix</keyword>
<feature type="transmembrane region" description="Helical" evidence="8">
    <location>
        <begin position="386"/>
        <end position="408"/>
    </location>
</feature>
<name>A0A1C1CKC9_9EURO</name>
<evidence type="ECO:0000313" key="11">
    <source>
        <dbReference type="Proteomes" id="UP000094526"/>
    </source>
</evidence>
<comment type="caution">
    <text evidence="10">The sequence shown here is derived from an EMBL/GenBank/DDBJ whole genome shotgun (WGS) entry which is preliminary data.</text>
</comment>
<keyword evidence="3" id="KW-0813">Transport</keyword>